<dbReference type="InterPro" id="IPR035424">
    <property type="entry name" value="Antitoxin_RelB"/>
</dbReference>
<proteinExistence type="predicted"/>
<accession>X1CUZ9</accession>
<dbReference type="Pfam" id="PF12910">
    <property type="entry name" value="PHD_like"/>
    <property type="match status" value="1"/>
</dbReference>
<comment type="caution">
    <text evidence="1">The sequence shown here is derived from an EMBL/GenBank/DDBJ whole genome shotgun (WGS) entry which is preliminary data.</text>
</comment>
<protein>
    <submittedName>
        <fullName evidence="1">Uncharacterized protein</fullName>
    </submittedName>
</protein>
<dbReference type="AlphaFoldDB" id="X1CUZ9"/>
<dbReference type="EMBL" id="BART01033903">
    <property type="protein sequence ID" value="GAH12331.1"/>
    <property type="molecule type" value="Genomic_DNA"/>
</dbReference>
<gene>
    <name evidence="1" type="ORF">S01H4_58101</name>
</gene>
<evidence type="ECO:0000313" key="1">
    <source>
        <dbReference type="EMBL" id="GAH12331.1"/>
    </source>
</evidence>
<feature type="non-terminal residue" evidence="1">
    <location>
        <position position="1"/>
    </location>
</feature>
<reference evidence="1" key="1">
    <citation type="journal article" date="2014" name="Front. Microbiol.">
        <title>High frequency of phylogenetically diverse reductive dehalogenase-homologous genes in deep subseafloor sedimentary metagenomes.</title>
        <authorList>
            <person name="Kawai M."/>
            <person name="Futagami T."/>
            <person name="Toyoda A."/>
            <person name="Takaki Y."/>
            <person name="Nishi S."/>
            <person name="Hori S."/>
            <person name="Arai W."/>
            <person name="Tsubouchi T."/>
            <person name="Morono Y."/>
            <person name="Uchiyama I."/>
            <person name="Ito T."/>
            <person name="Fujiyama A."/>
            <person name="Inagaki F."/>
            <person name="Takami H."/>
        </authorList>
    </citation>
    <scope>NUCLEOTIDE SEQUENCE</scope>
    <source>
        <strain evidence="1">Expedition CK06-06</strain>
    </source>
</reference>
<name>X1CUZ9_9ZZZZ</name>
<dbReference type="Gene3D" id="3.30.160.620">
    <property type="match status" value="1"/>
</dbReference>
<dbReference type="Gene3D" id="3.40.1620.10">
    <property type="entry name" value="YefM-like domain"/>
    <property type="match status" value="1"/>
</dbReference>
<organism evidence="1">
    <name type="scientific">marine sediment metagenome</name>
    <dbReference type="NCBI Taxonomy" id="412755"/>
    <lineage>
        <taxon>unclassified sequences</taxon>
        <taxon>metagenomes</taxon>
        <taxon>ecological metagenomes</taxon>
    </lineage>
</organism>
<sequence length="134" mass="15947">WSKFIDEVRWVKPALVKRNRDIIAVLSFDLLEFILKEYKLTVEVKQEEDGSYTGILNEMDLMANATDMESLELELARELLEYSEEYMNEFGLYYNSPNRKNHFPYVYRVILASDDIEKVRKLFSFNLQSKKKTS</sequence>